<accession>A0A0A9CFS9</accession>
<dbReference type="AlphaFoldDB" id="A0A0A9CFS9"/>
<evidence type="ECO:0000313" key="1">
    <source>
        <dbReference type="EMBL" id="JAD70372.1"/>
    </source>
</evidence>
<dbReference type="EMBL" id="GBRH01227523">
    <property type="protein sequence ID" value="JAD70372.1"/>
    <property type="molecule type" value="Transcribed_RNA"/>
</dbReference>
<reference evidence="1" key="1">
    <citation type="submission" date="2014-09" db="EMBL/GenBank/DDBJ databases">
        <authorList>
            <person name="Magalhaes I.L.F."/>
            <person name="Oliveira U."/>
            <person name="Santos F.R."/>
            <person name="Vidigal T.H.D.A."/>
            <person name="Brescovit A.D."/>
            <person name="Santos A.J."/>
        </authorList>
    </citation>
    <scope>NUCLEOTIDE SEQUENCE</scope>
    <source>
        <tissue evidence="1">Shoot tissue taken approximately 20 cm above the soil surface</tissue>
    </source>
</reference>
<proteinExistence type="predicted"/>
<sequence length="30" mass="3456">MHCILYHGSVELFATITVTRFCGEFMFCAK</sequence>
<reference evidence="1" key="2">
    <citation type="journal article" date="2015" name="Data Brief">
        <title>Shoot transcriptome of the giant reed, Arundo donax.</title>
        <authorList>
            <person name="Barrero R.A."/>
            <person name="Guerrero F.D."/>
            <person name="Moolhuijzen P."/>
            <person name="Goolsby J.A."/>
            <person name="Tidwell J."/>
            <person name="Bellgard S.E."/>
            <person name="Bellgard M.I."/>
        </authorList>
    </citation>
    <scope>NUCLEOTIDE SEQUENCE</scope>
    <source>
        <tissue evidence="1">Shoot tissue taken approximately 20 cm above the soil surface</tissue>
    </source>
</reference>
<name>A0A0A9CFS9_ARUDO</name>
<protein>
    <submittedName>
        <fullName evidence="1">Uncharacterized protein</fullName>
    </submittedName>
</protein>
<organism evidence="1">
    <name type="scientific">Arundo donax</name>
    <name type="common">Giant reed</name>
    <name type="synonym">Donax arundinaceus</name>
    <dbReference type="NCBI Taxonomy" id="35708"/>
    <lineage>
        <taxon>Eukaryota</taxon>
        <taxon>Viridiplantae</taxon>
        <taxon>Streptophyta</taxon>
        <taxon>Embryophyta</taxon>
        <taxon>Tracheophyta</taxon>
        <taxon>Spermatophyta</taxon>
        <taxon>Magnoliopsida</taxon>
        <taxon>Liliopsida</taxon>
        <taxon>Poales</taxon>
        <taxon>Poaceae</taxon>
        <taxon>PACMAD clade</taxon>
        <taxon>Arundinoideae</taxon>
        <taxon>Arundineae</taxon>
        <taxon>Arundo</taxon>
    </lineage>
</organism>